<dbReference type="Proteomes" id="UP000050934">
    <property type="component" value="Unassembled WGS sequence"/>
</dbReference>
<evidence type="ECO:0000256" key="5">
    <source>
        <dbReference type="ARBA" id="ARBA00022741"/>
    </source>
</evidence>
<evidence type="ECO:0000313" key="13">
    <source>
        <dbReference type="Proteomes" id="UP000050934"/>
    </source>
</evidence>
<evidence type="ECO:0000256" key="6">
    <source>
        <dbReference type="ARBA" id="ARBA00022840"/>
    </source>
</evidence>
<evidence type="ECO:0000256" key="9">
    <source>
        <dbReference type="ARBA" id="ARBA00047937"/>
    </source>
</evidence>
<dbReference type="PATRIC" id="fig|396268.3.peg.459"/>
<dbReference type="PANTHER" id="PTHR30075:SF2">
    <property type="entry name" value="GLYCINE--TRNA LIGASE, CHLOROPLASTIC_MITOCHONDRIAL 2"/>
    <property type="match status" value="1"/>
</dbReference>
<dbReference type="InterPro" id="IPR006194">
    <property type="entry name" value="Gly-tRNA-synth_heterodimer"/>
</dbReference>
<dbReference type="GO" id="GO:0004820">
    <property type="term" value="F:glycine-tRNA ligase activity"/>
    <property type="evidence" value="ECO:0007669"/>
    <property type="project" value="UniProtKB-UniRule"/>
</dbReference>
<dbReference type="EMBL" id="JQBW01000009">
    <property type="protein sequence ID" value="KRN58825.1"/>
    <property type="molecule type" value="Genomic_DNA"/>
</dbReference>
<comment type="subunit">
    <text evidence="10">Tetramer of two alpha and two beta subunits.</text>
</comment>
<gene>
    <name evidence="10" type="primary">glyS</name>
    <name evidence="12" type="ORF">IV45_GL000452</name>
</gene>
<comment type="caution">
    <text evidence="12">The sequence shown here is derived from an EMBL/GenBank/DDBJ whole genome shotgun (WGS) entry which is preliminary data.</text>
</comment>
<dbReference type="OrthoDB" id="9775440at2"/>
<dbReference type="PANTHER" id="PTHR30075">
    <property type="entry name" value="GLYCYL-TRNA SYNTHETASE"/>
    <property type="match status" value="1"/>
</dbReference>
<dbReference type="GO" id="GO:0006420">
    <property type="term" value="P:arginyl-tRNA aminoacylation"/>
    <property type="evidence" value="ECO:0007669"/>
    <property type="project" value="InterPro"/>
</dbReference>
<organism evidence="12 13">
    <name type="scientific">Limosilactobacillus secaliphilus</name>
    <dbReference type="NCBI Taxonomy" id="396268"/>
    <lineage>
        <taxon>Bacteria</taxon>
        <taxon>Bacillati</taxon>
        <taxon>Bacillota</taxon>
        <taxon>Bacilli</taxon>
        <taxon>Lactobacillales</taxon>
        <taxon>Lactobacillaceae</taxon>
        <taxon>Limosilactobacillus</taxon>
    </lineage>
</organism>
<feature type="domain" description="DALR anticodon binding" evidence="11">
    <location>
        <begin position="586"/>
        <end position="678"/>
    </location>
</feature>
<evidence type="ECO:0000256" key="7">
    <source>
        <dbReference type="ARBA" id="ARBA00022917"/>
    </source>
</evidence>
<keyword evidence="5 10" id="KW-0547">Nucleotide-binding</keyword>
<keyword evidence="8 10" id="KW-0030">Aminoacyl-tRNA synthetase</keyword>
<dbReference type="GO" id="GO:0004814">
    <property type="term" value="F:arginine-tRNA ligase activity"/>
    <property type="evidence" value="ECO:0007669"/>
    <property type="project" value="InterPro"/>
</dbReference>
<dbReference type="Pfam" id="PF02092">
    <property type="entry name" value="tRNA_synt_2f"/>
    <property type="match status" value="1"/>
</dbReference>
<comment type="catalytic activity">
    <reaction evidence="9 10">
        <text>tRNA(Gly) + glycine + ATP = glycyl-tRNA(Gly) + AMP + diphosphate</text>
        <dbReference type="Rhea" id="RHEA:16013"/>
        <dbReference type="Rhea" id="RHEA-COMP:9664"/>
        <dbReference type="Rhea" id="RHEA-COMP:9683"/>
        <dbReference type="ChEBI" id="CHEBI:30616"/>
        <dbReference type="ChEBI" id="CHEBI:33019"/>
        <dbReference type="ChEBI" id="CHEBI:57305"/>
        <dbReference type="ChEBI" id="CHEBI:78442"/>
        <dbReference type="ChEBI" id="CHEBI:78522"/>
        <dbReference type="ChEBI" id="CHEBI:456215"/>
        <dbReference type="EC" id="6.1.1.14"/>
    </reaction>
</comment>
<dbReference type="HAMAP" id="MF_00255">
    <property type="entry name" value="Gly_tRNA_synth_beta"/>
    <property type="match status" value="1"/>
</dbReference>
<dbReference type="PROSITE" id="PS50861">
    <property type="entry name" value="AA_TRNA_LIGASE_II_GLYAB"/>
    <property type="match status" value="1"/>
</dbReference>
<evidence type="ECO:0000256" key="10">
    <source>
        <dbReference type="HAMAP-Rule" id="MF_00255"/>
    </source>
</evidence>
<dbReference type="Pfam" id="PF05746">
    <property type="entry name" value="DALR_1"/>
    <property type="match status" value="1"/>
</dbReference>
<keyword evidence="3 10" id="KW-0963">Cytoplasm</keyword>
<keyword evidence="13" id="KW-1185">Reference proteome</keyword>
<comment type="subcellular location">
    <subcellularLocation>
        <location evidence="1 10">Cytoplasm</location>
    </subcellularLocation>
</comment>
<dbReference type="SUPFAM" id="SSF109604">
    <property type="entry name" value="HD-domain/PDEase-like"/>
    <property type="match status" value="1"/>
</dbReference>
<dbReference type="InterPro" id="IPR008909">
    <property type="entry name" value="DALR_anticod-bd"/>
</dbReference>
<evidence type="ECO:0000256" key="8">
    <source>
        <dbReference type="ARBA" id="ARBA00023146"/>
    </source>
</evidence>
<dbReference type="RefSeq" id="WP_057741055.1">
    <property type="nucleotide sequence ID" value="NZ_JQBW01000009.1"/>
</dbReference>
<name>A0A0R2I0Y5_9LACO</name>
<protein>
    <recommendedName>
        <fullName evidence="10">Glycine--tRNA ligase beta subunit</fullName>
        <ecNumber evidence="10">6.1.1.14</ecNumber>
    </recommendedName>
    <alternativeName>
        <fullName evidence="10">Glycyl-tRNA synthetase beta subunit</fullName>
        <shortName evidence="10">GlyRS</shortName>
    </alternativeName>
</protein>
<evidence type="ECO:0000256" key="2">
    <source>
        <dbReference type="ARBA" id="ARBA00008226"/>
    </source>
</evidence>
<keyword evidence="6 10" id="KW-0067">ATP-binding</keyword>
<dbReference type="PRINTS" id="PR01045">
    <property type="entry name" value="TRNASYNTHGB"/>
</dbReference>
<dbReference type="GO" id="GO:0006426">
    <property type="term" value="P:glycyl-tRNA aminoacylation"/>
    <property type="evidence" value="ECO:0007669"/>
    <property type="project" value="UniProtKB-UniRule"/>
</dbReference>
<evidence type="ECO:0000313" key="12">
    <source>
        <dbReference type="EMBL" id="KRN58825.1"/>
    </source>
</evidence>
<evidence type="ECO:0000256" key="4">
    <source>
        <dbReference type="ARBA" id="ARBA00022598"/>
    </source>
</evidence>
<sequence length="693" mass="78580">MTEHSYLLEVGVEEMPAHVVTPSIHQLRDRFAKYLKDQRIAFDAIHEFATPRRLALLVTGLADRQPDIDKSVKGPAKKIAQDSDGNWTKAAIGFTKGQGASVDDIQFKDVKGVQYVFVEKHIAGKPVAKVLKGLPDVITKMNFPTLMRWGTNQLEFIRPIRWLVSLLDDQVVPFKILDVTAGRTSRGHRFLGKEVELQNATDYEEALKKQFVIVDQAKRKDLIKSQIKKIVDDHNWVLDEDANLLEEVNNLVEWPTAFAGSFDTKYLQLPDAVLITSMRDNQRFFCVRDHDGKLLPHFISVRNGNTDYLDNVIKGNERVLVPRLEDARFFYQEDQKLTIDQYVERLKRVSFHDKISSMYDKMARTAVIARLIGQQLGLSADELSDLDRAAHIYKFDLTTQMVGEFAELQGVMGEIYAKLFGEKADVAQAIREHYMPISAEGELPASKLGTILAIADKLDSIYSFFAVGMIPSGSNDPYALRRQAYGIVRMIAANDWQLPILSMQDDVTAALKQANVEPDFDYAYNEKQVYAFFIDRLKQYFSGQHLRHDIVDTVTATSVDSIATVLNAAHVLNEHKDDEGFKDDIEALTRVVRIAKKGDQKAEQTTVDPSLFQNPSEKDLYTQVQSVDEHFSRTDLEKDLAALRSLRAVISAYFDENMIMDKDEKIRANRLAQLRLIARDAAIFGDLDSLIVK</sequence>
<evidence type="ECO:0000256" key="3">
    <source>
        <dbReference type="ARBA" id="ARBA00022490"/>
    </source>
</evidence>
<dbReference type="InterPro" id="IPR015944">
    <property type="entry name" value="Gly-tRNA-synth_bsu"/>
</dbReference>
<accession>A0A0R2I0Y5</accession>
<dbReference type="EC" id="6.1.1.14" evidence="10"/>
<dbReference type="NCBIfam" id="TIGR00211">
    <property type="entry name" value="glyS"/>
    <property type="match status" value="1"/>
</dbReference>
<dbReference type="STRING" id="396268.IV45_GL000452"/>
<comment type="similarity">
    <text evidence="2 10">Belongs to the class-II aminoacyl-tRNA synthetase family.</text>
</comment>
<evidence type="ECO:0000256" key="1">
    <source>
        <dbReference type="ARBA" id="ARBA00004496"/>
    </source>
</evidence>
<keyword evidence="4 10" id="KW-0436">Ligase</keyword>
<proteinExistence type="inferred from homology"/>
<evidence type="ECO:0000259" key="11">
    <source>
        <dbReference type="Pfam" id="PF05746"/>
    </source>
</evidence>
<reference evidence="12 13" key="1">
    <citation type="journal article" date="2015" name="Genome Announc.">
        <title>Expanding the biotechnology potential of lactobacilli through comparative genomics of 213 strains and associated genera.</title>
        <authorList>
            <person name="Sun Z."/>
            <person name="Harris H.M."/>
            <person name="McCann A."/>
            <person name="Guo C."/>
            <person name="Argimon S."/>
            <person name="Zhang W."/>
            <person name="Yang X."/>
            <person name="Jeffery I.B."/>
            <person name="Cooney J.C."/>
            <person name="Kagawa T.F."/>
            <person name="Liu W."/>
            <person name="Song Y."/>
            <person name="Salvetti E."/>
            <person name="Wrobel A."/>
            <person name="Rasinkangas P."/>
            <person name="Parkhill J."/>
            <person name="Rea M.C."/>
            <person name="O'Sullivan O."/>
            <person name="Ritari J."/>
            <person name="Douillard F.P."/>
            <person name="Paul Ross R."/>
            <person name="Yang R."/>
            <person name="Briner A.E."/>
            <person name="Felis G.E."/>
            <person name="de Vos W.M."/>
            <person name="Barrangou R."/>
            <person name="Klaenhammer T.R."/>
            <person name="Caufield P.W."/>
            <person name="Cui Y."/>
            <person name="Zhang H."/>
            <person name="O'Toole P.W."/>
        </authorList>
    </citation>
    <scope>NUCLEOTIDE SEQUENCE [LARGE SCALE GENOMIC DNA]</scope>
    <source>
        <strain evidence="12 13">DSM 17896</strain>
    </source>
</reference>
<keyword evidence="7 10" id="KW-0648">Protein biosynthesis</keyword>
<dbReference type="AlphaFoldDB" id="A0A0R2I0Y5"/>
<dbReference type="GO" id="GO:0005829">
    <property type="term" value="C:cytosol"/>
    <property type="evidence" value="ECO:0007669"/>
    <property type="project" value="TreeGrafter"/>
</dbReference>
<dbReference type="GO" id="GO:0005524">
    <property type="term" value="F:ATP binding"/>
    <property type="evidence" value="ECO:0007669"/>
    <property type="project" value="UniProtKB-UniRule"/>
</dbReference>